<protein>
    <submittedName>
        <fullName evidence="1">Uncharacterized protein</fullName>
    </submittedName>
</protein>
<dbReference type="KEGG" id="dpl:KGM_214702"/>
<evidence type="ECO:0000313" key="1">
    <source>
        <dbReference type="EMBL" id="OWR42149.1"/>
    </source>
</evidence>
<dbReference type="AlphaFoldDB" id="A0A212EKZ4"/>
<reference evidence="1 2" key="1">
    <citation type="journal article" date="2011" name="Cell">
        <title>The monarch butterfly genome yields insights into long-distance migration.</title>
        <authorList>
            <person name="Zhan S."/>
            <person name="Merlin C."/>
            <person name="Boore J.L."/>
            <person name="Reppert S.M."/>
        </authorList>
    </citation>
    <scope>NUCLEOTIDE SEQUENCE [LARGE SCALE GENOMIC DNA]</scope>
    <source>
        <strain evidence="1">F-2</strain>
    </source>
</reference>
<gene>
    <name evidence="1" type="ORF">KGM_214702</name>
</gene>
<evidence type="ECO:0000313" key="2">
    <source>
        <dbReference type="Proteomes" id="UP000007151"/>
    </source>
</evidence>
<proteinExistence type="predicted"/>
<name>A0A212EKZ4_DANPL</name>
<dbReference type="EMBL" id="AGBW02014169">
    <property type="protein sequence ID" value="OWR42149.1"/>
    <property type="molecule type" value="Genomic_DNA"/>
</dbReference>
<dbReference type="InParanoid" id="A0A212EKZ4"/>
<sequence>MKAIFKLSKLASTIFEWILVHRGECVTPQIHLFKPLAWREHPISRAEFDLTSLASLFDNYTIKHTILEDG</sequence>
<dbReference type="Proteomes" id="UP000007151">
    <property type="component" value="Unassembled WGS sequence"/>
</dbReference>
<accession>A0A212EKZ4</accession>
<comment type="caution">
    <text evidence="1">The sequence shown here is derived from an EMBL/GenBank/DDBJ whole genome shotgun (WGS) entry which is preliminary data.</text>
</comment>
<organism evidence="1 2">
    <name type="scientific">Danaus plexippus plexippus</name>
    <dbReference type="NCBI Taxonomy" id="278856"/>
    <lineage>
        <taxon>Eukaryota</taxon>
        <taxon>Metazoa</taxon>
        <taxon>Ecdysozoa</taxon>
        <taxon>Arthropoda</taxon>
        <taxon>Hexapoda</taxon>
        <taxon>Insecta</taxon>
        <taxon>Pterygota</taxon>
        <taxon>Neoptera</taxon>
        <taxon>Endopterygota</taxon>
        <taxon>Lepidoptera</taxon>
        <taxon>Glossata</taxon>
        <taxon>Ditrysia</taxon>
        <taxon>Papilionoidea</taxon>
        <taxon>Nymphalidae</taxon>
        <taxon>Danainae</taxon>
        <taxon>Danaini</taxon>
        <taxon>Danaina</taxon>
        <taxon>Danaus</taxon>
        <taxon>Danaus</taxon>
    </lineage>
</organism>
<keyword evidence="2" id="KW-1185">Reference proteome</keyword>